<dbReference type="KEGG" id="raj:RA11412_0058"/>
<evidence type="ECO:0000313" key="1">
    <source>
        <dbReference type="EMBL" id="BAV86357.1"/>
    </source>
</evidence>
<proteinExistence type="predicted"/>
<name>A0A2Z5QVD7_9MICC</name>
<dbReference type="AlphaFoldDB" id="A0A2Z5QVD7"/>
<dbReference type="GeneID" id="93862192"/>
<gene>
    <name evidence="1" type="ORF">RA11412_0058</name>
</gene>
<reference evidence="1 2" key="1">
    <citation type="submission" date="2016-10" db="EMBL/GenBank/DDBJ databases">
        <title>Genome sequence of Rothia aeria strain JCM11412.</title>
        <authorList>
            <person name="Nambu T."/>
        </authorList>
    </citation>
    <scope>NUCLEOTIDE SEQUENCE [LARGE SCALE GENOMIC DNA]</scope>
    <source>
        <strain evidence="1 2">JCM 11412</strain>
    </source>
</reference>
<evidence type="ECO:0000313" key="2">
    <source>
        <dbReference type="Proteomes" id="UP000250241"/>
    </source>
</evidence>
<dbReference type="EMBL" id="AP017895">
    <property type="protein sequence ID" value="BAV86357.1"/>
    <property type="molecule type" value="Genomic_DNA"/>
</dbReference>
<dbReference type="Proteomes" id="UP000250241">
    <property type="component" value="Chromosome"/>
</dbReference>
<protein>
    <submittedName>
        <fullName evidence="1">Uncharacterized protein</fullName>
    </submittedName>
</protein>
<sequence length="118" mass="12989">MNIPEWLLALPSISGFLTLLAAIIGAVAVLRASRERAREAVSAEFQDQMQWAAKYVGDSSKPYEQAFALMLIDRYAHKPPKLLGAEDLEIAQQMQDIVARTLDITGFPPDSENSNGVE</sequence>
<keyword evidence="2" id="KW-1185">Reference proteome</keyword>
<organism evidence="1 2">
    <name type="scientific">Rothia aeria</name>
    <dbReference type="NCBI Taxonomy" id="172042"/>
    <lineage>
        <taxon>Bacteria</taxon>
        <taxon>Bacillati</taxon>
        <taxon>Actinomycetota</taxon>
        <taxon>Actinomycetes</taxon>
        <taxon>Micrococcales</taxon>
        <taxon>Micrococcaceae</taxon>
        <taxon>Rothia</taxon>
    </lineage>
</organism>
<accession>A0A2Z5QVD7</accession>
<dbReference type="RefSeq" id="WP_128087081.1">
    <property type="nucleotide sequence ID" value="NZ_CBDEQU010000080.1"/>
</dbReference>